<dbReference type="Proteomes" id="UP000767854">
    <property type="component" value="Unassembled WGS sequence"/>
</dbReference>
<organism evidence="1 2">
    <name type="scientific">Fusibacter tunisiensis</name>
    <dbReference type="NCBI Taxonomy" id="1008308"/>
    <lineage>
        <taxon>Bacteria</taxon>
        <taxon>Bacillati</taxon>
        <taxon>Bacillota</taxon>
        <taxon>Clostridia</taxon>
        <taxon>Eubacteriales</taxon>
        <taxon>Eubacteriales Family XII. Incertae Sedis</taxon>
        <taxon>Fusibacter</taxon>
    </lineage>
</organism>
<proteinExistence type="predicted"/>
<evidence type="ECO:0000313" key="1">
    <source>
        <dbReference type="EMBL" id="MBM7560921.1"/>
    </source>
</evidence>
<evidence type="ECO:0000313" key="2">
    <source>
        <dbReference type="Proteomes" id="UP000767854"/>
    </source>
</evidence>
<comment type="caution">
    <text evidence="1">The sequence shown here is derived from an EMBL/GenBank/DDBJ whole genome shotgun (WGS) entry which is preliminary data.</text>
</comment>
<name>A0ABS2MNF6_9FIRM</name>
<dbReference type="EMBL" id="JAFBDT010000002">
    <property type="protein sequence ID" value="MBM7560921.1"/>
    <property type="molecule type" value="Genomic_DNA"/>
</dbReference>
<accession>A0ABS2MNF6</accession>
<protein>
    <submittedName>
        <fullName evidence="1">Uncharacterized protein</fullName>
    </submittedName>
</protein>
<reference evidence="1 2" key="1">
    <citation type="submission" date="2021-01" db="EMBL/GenBank/DDBJ databases">
        <title>Genomic Encyclopedia of Type Strains, Phase IV (KMG-IV): sequencing the most valuable type-strain genomes for metagenomic binning, comparative biology and taxonomic classification.</title>
        <authorList>
            <person name="Goeker M."/>
        </authorList>
    </citation>
    <scope>NUCLEOTIDE SEQUENCE [LARGE SCALE GENOMIC DNA]</scope>
    <source>
        <strain evidence="1 2">DSM 24436</strain>
    </source>
</reference>
<gene>
    <name evidence="1" type="ORF">JOC49_000435</name>
</gene>
<sequence>MRHEIKKVCKIVDELTTLFLKEDTNEIDFKIITEKERSVIRIIDYNTHFDPEYIEHLCAMFNRQRQSEIEEYYWQLAGEADEDDELTLISAMIDSAKAEVRGGNLYMELIRLNR</sequence>
<keyword evidence="2" id="KW-1185">Reference proteome</keyword>